<proteinExistence type="predicted"/>
<evidence type="ECO:0000313" key="1">
    <source>
        <dbReference type="EMBL" id="VDP87636.1"/>
    </source>
</evidence>
<dbReference type="Proteomes" id="UP000269396">
    <property type="component" value="Unassembled WGS sequence"/>
</dbReference>
<accession>A0A183Q7H6</accession>
<dbReference type="GO" id="GO:0016491">
    <property type="term" value="F:oxidoreductase activity"/>
    <property type="evidence" value="ECO:0007669"/>
    <property type="project" value="InterPro"/>
</dbReference>
<dbReference type="InterPro" id="IPR016162">
    <property type="entry name" value="Ald_DH_N"/>
</dbReference>
<dbReference type="InterPro" id="IPR015590">
    <property type="entry name" value="Aldehyde_DH_dom"/>
</dbReference>
<dbReference type="PANTHER" id="PTHR11699">
    <property type="entry name" value="ALDEHYDE DEHYDROGENASE-RELATED"/>
    <property type="match status" value="1"/>
</dbReference>
<protein>
    <submittedName>
        <fullName evidence="1">Uncharacterized protein</fullName>
    </submittedName>
</protein>
<reference evidence="1 2" key="1">
    <citation type="submission" date="2018-11" db="EMBL/GenBank/DDBJ databases">
        <authorList>
            <consortium name="Pathogen Informatics"/>
        </authorList>
    </citation>
    <scope>NUCLEOTIDE SEQUENCE [LARGE SCALE GENOMIC DNA]</scope>
    <source>
        <strain>Denwood</strain>
        <strain evidence="2">Zambia</strain>
    </source>
</reference>
<dbReference type="STRING" id="31246.A0A183Q7H6"/>
<dbReference type="EMBL" id="UZAL01052277">
    <property type="protein sequence ID" value="VDP87636.1"/>
    <property type="molecule type" value="Genomic_DNA"/>
</dbReference>
<dbReference type="SUPFAM" id="SSF53720">
    <property type="entry name" value="ALDH-like"/>
    <property type="match status" value="1"/>
</dbReference>
<name>A0A183Q7H6_9TREM</name>
<sequence>MCFTLHEPVGVCGQIIPWNFPLLMQAWKLGPALAMGNTVVMKTAEQTPLSANWVAELIKEAGFPPGVVNIVPG</sequence>
<dbReference type="InterPro" id="IPR016161">
    <property type="entry name" value="Ald_DH/histidinol_DH"/>
</dbReference>
<dbReference type="Pfam" id="PF00171">
    <property type="entry name" value="Aldedh"/>
    <property type="match status" value="1"/>
</dbReference>
<gene>
    <name evidence="1" type="ORF">SMTD_LOCUS22564</name>
</gene>
<evidence type="ECO:0000313" key="2">
    <source>
        <dbReference type="Proteomes" id="UP000269396"/>
    </source>
</evidence>
<dbReference type="AlphaFoldDB" id="A0A183Q7H6"/>
<organism evidence="1 2">
    <name type="scientific">Schistosoma mattheei</name>
    <dbReference type="NCBI Taxonomy" id="31246"/>
    <lineage>
        <taxon>Eukaryota</taxon>
        <taxon>Metazoa</taxon>
        <taxon>Spiralia</taxon>
        <taxon>Lophotrochozoa</taxon>
        <taxon>Platyhelminthes</taxon>
        <taxon>Trematoda</taxon>
        <taxon>Digenea</taxon>
        <taxon>Strigeidida</taxon>
        <taxon>Schistosomatoidea</taxon>
        <taxon>Schistosomatidae</taxon>
        <taxon>Schistosoma</taxon>
    </lineage>
</organism>
<keyword evidence="2" id="KW-1185">Reference proteome</keyword>
<dbReference type="Gene3D" id="3.40.605.10">
    <property type="entry name" value="Aldehyde Dehydrogenase, Chain A, domain 1"/>
    <property type="match status" value="1"/>
</dbReference>